<dbReference type="KEGG" id="deo:CAY53_03925"/>
<keyword evidence="2" id="KW-1133">Transmembrane helix</keyword>
<proteinExistence type="predicted"/>
<keyword evidence="2" id="KW-0812">Transmembrane</keyword>
<feature type="compositionally biased region" description="Low complexity" evidence="1">
    <location>
        <begin position="105"/>
        <end position="116"/>
    </location>
</feature>
<keyword evidence="2" id="KW-0472">Membrane</keyword>
<dbReference type="RefSeq" id="WP_104936026.1">
    <property type="nucleotide sequence ID" value="NZ_CP021255.1"/>
</dbReference>
<keyword evidence="4" id="KW-1185">Reference proteome</keyword>
<name>A0A2L1GM58_9BACT</name>
<organism evidence="3 4">
    <name type="scientific">Desulfobulbus oralis</name>
    <dbReference type="NCBI Taxonomy" id="1986146"/>
    <lineage>
        <taxon>Bacteria</taxon>
        <taxon>Pseudomonadati</taxon>
        <taxon>Thermodesulfobacteriota</taxon>
        <taxon>Desulfobulbia</taxon>
        <taxon>Desulfobulbales</taxon>
        <taxon>Desulfobulbaceae</taxon>
        <taxon>Desulfobulbus</taxon>
    </lineage>
</organism>
<accession>A0A2L1GM58</accession>
<dbReference type="OrthoDB" id="5432754at2"/>
<protein>
    <submittedName>
        <fullName evidence="3">Uncharacterized protein</fullName>
    </submittedName>
</protein>
<evidence type="ECO:0000256" key="2">
    <source>
        <dbReference type="SAM" id="Phobius"/>
    </source>
</evidence>
<feature type="region of interest" description="Disordered" evidence="1">
    <location>
        <begin position="82"/>
        <end position="132"/>
    </location>
</feature>
<reference evidence="3 4" key="1">
    <citation type="journal article" date="2018" name="MBio">
        <title>Insights into the evolution of host association through the isolation and characterization of a novel human periodontal pathobiont, Desulfobulbus oralis.</title>
        <authorList>
            <person name="Cross K.L."/>
            <person name="Chirania P."/>
            <person name="Xiong W."/>
            <person name="Beall C.J."/>
            <person name="Elkins J.G."/>
            <person name="Giannone R.J."/>
            <person name="Griffen A.L."/>
            <person name="Guss A.M."/>
            <person name="Hettich R.L."/>
            <person name="Joshi S.S."/>
            <person name="Mokrzan E.M."/>
            <person name="Martin R.K."/>
            <person name="Zhulin I.B."/>
            <person name="Leys E.J."/>
            <person name="Podar M."/>
        </authorList>
    </citation>
    <scope>NUCLEOTIDE SEQUENCE [LARGE SCALE GENOMIC DNA]</scope>
    <source>
        <strain evidence="3 4">ORNL</strain>
    </source>
</reference>
<evidence type="ECO:0000313" key="4">
    <source>
        <dbReference type="Proteomes" id="UP000239867"/>
    </source>
</evidence>
<dbReference type="Proteomes" id="UP000239867">
    <property type="component" value="Chromosome"/>
</dbReference>
<evidence type="ECO:0000256" key="1">
    <source>
        <dbReference type="SAM" id="MobiDB-lite"/>
    </source>
</evidence>
<evidence type="ECO:0000313" key="3">
    <source>
        <dbReference type="EMBL" id="AVD70734.1"/>
    </source>
</evidence>
<dbReference type="AlphaFoldDB" id="A0A2L1GM58"/>
<dbReference type="EMBL" id="CP021255">
    <property type="protein sequence ID" value="AVD70734.1"/>
    <property type="molecule type" value="Genomic_DNA"/>
</dbReference>
<feature type="transmembrane region" description="Helical" evidence="2">
    <location>
        <begin position="41"/>
        <end position="64"/>
    </location>
</feature>
<gene>
    <name evidence="3" type="ORF">CAY53_03925</name>
</gene>
<sequence>MFGLSRNKAPERSIPIAYGNAAQPQPGQQGRAFRIELSWKGLLGLIVIFCILEMWMFFVGMWAAANIVFPTGKPAVSEMVAPGTAAPQTAARKSPPLPGTGQRQTEAAATPGPADEAAADDGVMRGEAPPSW</sequence>